<reference evidence="1" key="1">
    <citation type="submission" date="2024-03" db="EMBL/GenBank/DDBJ databases">
        <authorList>
            <consortium name="ELIXIR-Norway"/>
            <consortium name="Elixir Norway"/>
        </authorList>
    </citation>
    <scope>NUCLEOTIDE SEQUENCE</scope>
</reference>
<proteinExistence type="predicted"/>
<evidence type="ECO:0000313" key="2">
    <source>
        <dbReference type="Proteomes" id="UP001497522"/>
    </source>
</evidence>
<dbReference type="Proteomes" id="UP001497522">
    <property type="component" value="Chromosome 14"/>
</dbReference>
<organism evidence="1 2">
    <name type="scientific">Sphagnum jensenii</name>
    <dbReference type="NCBI Taxonomy" id="128206"/>
    <lineage>
        <taxon>Eukaryota</taxon>
        <taxon>Viridiplantae</taxon>
        <taxon>Streptophyta</taxon>
        <taxon>Embryophyta</taxon>
        <taxon>Bryophyta</taxon>
        <taxon>Sphagnophytina</taxon>
        <taxon>Sphagnopsida</taxon>
        <taxon>Sphagnales</taxon>
        <taxon>Sphagnaceae</taxon>
        <taxon>Sphagnum</taxon>
    </lineage>
</organism>
<gene>
    <name evidence="1" type="ORF">CSSPJE1EN2_LOCUS7212</name>
</gene>
<dbReference type="EMBL" id="OZ023715">
    <property type="protein sequence ID" value="CAK9864217.1"/>
    <property type="molecule type" value="Genomic_DNA"/>
</dbReference>
<keyword evidence="2" id="KW-1185">Reference proteome</keyword>
<evidence type="ECO:0000313" key="1">
    <source>
        <dbReference type="EMBL" id="CAK9864217.1"/>
    </source>
</evidence>
<name>A0ABP1ANT4_9BRYO</name>
<accession>A0ABP1ANT4</accession>
<protein>
    <submittedName>
        <fullName evidence="1">Uncharacterized protein</fullName>
    </submittedName>
</protein>
<sequence length="87" mass="9510">MGIDCPVDLDIEEEDEIDNRELSLGARCYVGGYPSLSLSPTTGDHPNLYQTKSLGGPWNHLTGILGDIRTVCGQLWTKVSQMTTNIT</sequence>